<dbReference type="CDD" id="cd03112">
    <property type="entry name" value="CobW-like"/>
    <property type="match status" value="1"/>
</dbReference>
<sequence length="408" mass="44968">MNGPVPDRRLPVTVLSGFLGAGKTTVLNHVLANRDGLRVAVIVNDMSEINIDAQLVRGGEATLSRTEETLVEMSNGCICCTLRDDLLQEVARLAAEERFDYLLIESTGIGEPLPVAATFTFETDEGSTLSHVARLDTMVTVVDSHRFRHDLGTLDDLRARQLALGDDDERTIPDLLIDQVEFANVIVLNKIDLIGRDELGELEALLHHLNPDATIIHAVRGRVEPQDLLGTGRFDFVRAEAAPGWQKELAGEHVPETEEYGIASFVYRANRPFHPERLWTRVDAGLPGVLRAKGFFWVASQPELMGSWSQAGQLLQVNPAAYWSPDLGTPRQELAIIGQHLDRAGLTALLDDCLVSVADFEAGPARWSAFHDPFPQWAELNQDGEVDDDDGGDTTQAFQELFRAPHTT</sequence>
<evidence type="ECO:0000256" key="2">
    <source>
        <dbReference type="ARBA" id="ARBA00022801"/>
    </source>
</evidence>
<name>A0A3D4VAH4_9BACT</name>
<keyword evidence="3" id="KW-0143">Chaperone</keyword>
<dbReference type="SMART" id="SM00833">
    <property type="entry name" value="CobW_C"/>
    <property type="match status" value="1"/>
</dbReference>
<accession>A0A3D4VAH4</accession>
<dbReference type="GO" id="GO:0016787">
    <property type="term" value="F:hydrolase activity"/>
    <property type="evidence" value="ECO:0007669"/>
    <property type="project" value="UniProtKB-KW"/>
</dbReference>
<dbReference type="PANTHER" id="PTHR43603">
    <property type="entry name" value="COBW DOMAIN-CONTAINING PROTEIN DDB_G0274527"/>
    <property type="match status" value="1"/>
</dbReference>
<dbReference type="AlphaFoldDB" id="A0A3D4VAH4"/>
<dbReference type="SUPFAM" id="SSF52540">
    <property type="entry name" value="P-loop containing nucleoside triphosphate hydrolases"/>
    <property type="match status" value="1"/>
</dbReference>
<evidence type="ECO:0000256" key="1">
    <source>
        <dbReference type="ARBA" id="ARBA00022741"/>
    </source>
</evidence>
<keyword evidence="2" id="KW-0378">Hydrolase</keyword>
<dbReference type="InterPro" id="IPR011629">
    <property type="entry name" value="CobW-like_C"/>
</dbReference>
<dbReference type="EMBL" id="DPIY01000010">
    <property type="protein sequence ID" value="HCT58116.1"/>
    <property type="molecule type" value="Genomic_DNA"/>
</dbReference>
<evidence type="ECO:0000256" key="5">
    <source>
        <dbReference type="ARBA" id="ARBA00045658"/>
    </source>
</evidence>
<dbReference type="PANTHER" id="PTHR43603:SF1">
    <property type="entry name" value="ZINC-REGULATED GTPASE METALLOPROTEIN ACTIVATOR 1"/>
    <property type="match status" value="1"/>
</dbReference>
<dbReference type="Gene3D" id="3.40.50.300">
    <property type="entry name" value="P-loop containing nucleotide triphosphate hydrolases"/>
    <property type="match status" value="1"/>
</dbReference>
<dbReference type="OMA" id="WSQAGPN"/>
<dbReference type="InterPro" id="IPR027417">
    <property type="entry name" value="P-loop_NTPase"/>
</dbReference>
<dbReference type="GO" id="GO:0000166">
    <property type="term" value="F:nucleotide binding"/>
    <property type="evidence" value="ECO:0007669"/>
    <property type="project" value="UniProtKB-KW"/>
</dbReference>
<dbReference type="Pfam" id="PF07683">
    <property type="entry name" value="CobW_C"/>
    <property type="match status" value="1"/>
</dbReference>
<dbReference type="Gene3D" id="3.30.1220.10">
    <property type="entry name" value="CobW-like, C-terminal domain"/>
    <property type="match status" value="1"/>
</dbReference>
<evidence type="ECO:0000256" key="4">
    <source>
        <dbReference type="ARBA" id="ARBA00034320"/>
    </source>
</evidence>
<protein>
    <submittedName>
        <fullName evidence="8">GTP-binding protein</fullName>
    </submittedName>
</protein>
<comment type="catalytic activity">
    <reaction evidence="6">
        <text>GTP + H2O = GDP + phosphate + H(+)</text>
        <dbReference type="Rhea" id="RHEA:19669"/>
        <dbReference type="ChEBI" id="CHEBI:15377"/>
        <dbReference type="ChEBI" id="CHEBI:15378"/>
        <dbReference type="ChEBI" id="CHEBI:37565"/>
        <dbReference type="ChEBI" id="CHEBI:43474"/>
        <dbReference type="ChEBI" id="CHEBI:58189"/>
    </reaction>
    <physiologicalReaction direction="left-to-right" evidence="6">
        <dbReference type="Rhea" id="RHEA:19670"/>
    </physiologicalReaction>
</comment>
<proteinExistence type="inferred from homology"/>
<evidence type="ECO:0000313" key="8">
    <source>
        <dbReference type="EMBL" id="HCT58116.1"/>
    </source>
</evidence>
<feature type="domain" description="CobW C-terminal" evidence="7">
    <location>
        <begin position="262"/>
        <end position="354"/>
    </location>
</feature>
<dbReference type="Pfam" id="PF02492">
    <property type="entry name" value="cobW"/>
    <property type="match status" value="1"/>
</dbReference>
<keyword evidence="1" id="KW-0547">Nucleotide-binding</keyword>
<evidence type="ECO:0000256" key="6">
    <source>
        <dbReference type="ARBA" id="ARBA00049117"/>
    </source>
</evidence>
<gene>
    <name evidence="8" type="ORF">DGD08_13005</name>
</gene>
<evidence type="ECO:0000313" key="9">
    <source>
        <dbReference type="Proteomes" id="UP000264071"/>
    </source>
</evidence>
<dbReference type="InterPro" id="IPR051927">
    <property type="entry name" value="Zn_Chap_cDPG_Synth"/>
</dbReference>
<reference evidence="8 9" key="1">
    <citation type="journal article" date="2018" name="Nat. Biotechnol.">
        <title>A standardized bacterial taxonomy based on genome phylogeny substantially revises the tree of life.</title>
        <authorList>
            <person name="Parks D.H."/>
            <person name="Chuvochina M."/>
            <person name="Waite D.W."/>
            <person name="Rinke C."/>
            <person name="Skarshewski A."/>
            <person name="Chaumeil P.A."/>
            <person name="Hugenholtz P."/>
        </authorList>
    </citation>
    <scope>NUCLEOTIDE SEQUENCE [LARGE SCALE GENOMIC DNA]</scope>
    <source>
        <strain evidence="8">UBA8844</strain>
    </source>
</reference>
<organism evidence="8 9">
    <name type="scientific">Gemmatimonas aurantiaca</name>
    <dbReference type="NCBI Taxonomy" id="173480"/>
    <lineage>
        <taxon>Bacteria</taxon>
        <taxon>Pseudomonadati</taxon>
        <taxon>Gemmatimonadota</taxon>
        <taxon>Gemmatimonadia</taxon>
        <taxon>Gemmatimonadales</taxon>
        <taxon>Gemmatimonadaceae</taxon>
        <taxon>Gemmatimonas</taxon>
    </lineage>
</organism>
<evidence type="ECO:0000259" key="7">
    <source>
        <dbReference type="SMART" id="SM00833"/>
    </source>
</evidence>
<comment type="similarity">
    <text evidence="4">Belongs to the SIMIBI class G3E GTPase family. ZNG1 subfamily.</text>
</comment>
<comment type="caution">
    <text evidence="8">The sequence shown here is derived from an EMBL/GenBank/DDBJ whole genome shotgun (WGS) entry which is preliminary data.</text>
</comment>
<dbReference type="Proteomes" id="UP000264071">
    <property type="component" value="Unassembled WGS sequence"/>
</dbReference>
<evidence type="ECO:0000256" key="3">
    <source>
        <dbReference type="ARBA" id="ARBA00023186"/>
    </source>
</evidence>
<dbReference type="InterPro" id="IPR003495">
    <property type="entry name" value="CobW/HypB/UreG_nucleotide-bd"/>
</dbReference>
<dbReference type="InterPro" id="IPR036627">
    <property type="entry name" value="CobW-likC_sf"/>
</dbReference>
<comment type="function">
    <text evidence="5">Zinc chaperone that directly transfers zinc cofactor to target proteins, thereby activating them. Zinc is transferred from the CXCC motif in the GTPase domain to the zinc binding site in target proteins in a process requiring GTP hydrolysis.</text>
</comment>